<evidence type="ECO:0000313" key="4">
    <source>
        <dbReference type="RefSeq" id="XP_065656380.1"/>
    </source>
</evidence>
<name>A0ABM4C484_HYDVU</name>
<dbReference type="InterPro" id="IPR001148">
    <property type="entry name" value="CA_dom"/>
</dbReference>
<dbReference type="CDD" id="cd00326">
    <property type="entry name" value="alpha_CA"/>
    <property type="match status" value="1"/>
</dbReference>
<dbReference type="InterPro" id="IPR036398">
    <property type="entry name" value="CA_dom_sf"/>
</dbReference>
<dbReference type="Gene3D" id="3.10.200.10">
    <property type="entry name" value="Alpha carbonic anhydrase"/>
    <property type="match status" value="1"/>
</dbReference>
<dbReference type="PANTHER" id="PTHR18952">
    <property type="entry name" value="CARBONIC ANHYDRASE"/>
    <property type="match status" value="1"/>
</dbReference>
<dbReference type="Proteomes" id="UP001652625">
    <property type="component" value="Chromosome 06"/>
</dbReference>
<dbReference type="SUPFAM" id="SSF51069">
    <property type="entry name" value="Carbonic anhydrase"/>
    <property type="match status" value="1"/>
</dbReference>
<dbReference type="PROSITE" id="PS51144">
    <property type="entry name" value="ALPHA_CA_2"/>
    <property type="match status" value="1"/>
</dbReference>
<dbReference type="InterPro" id="IPR023561">
    <property type="entry name" value="Carbonic_anhydrase_a-class"/>
</dbReference>
<feature type="domain" description="Alpha-carbonic anhydrase" evidence="2">
    <location>
        <begin position="65"/>
        <end position="336"/>
    </location>
</feature>
<proteinExistence type="inferred from homology"/>
<accession>A0ABM4C484</accession>
<dbReference type="SMART" id="SM01057">
    <property type="entry name" value="Carb_anhydrase"/>
    <property type="match status" value="1"/>
</dbReference>
<comment type="similarity">
    <text evidence="1">Belongs to the alpha-carbonic anhydrase family.</text>
</comment>
<sequence>MEILETKKNDSIQPTSQLLIQPTSQLLSNYLANYLIKEINFDKTSEEIDLKENTSCKISCNPNSFFWDFSNNHGPEQWQKKWILTTRQSPIDIVLKNVEHDENLKTLNLDFQRILVDVTNIGWNVSFKANNNRKIFLSGGALTYNYAFREMHFHWGEVYKGKCELGCEHTIDGKRYAAEFHAVHWNTDLYATESEAIANPDGLAVIGVLIDANESFDNNKEFEVFLEMFEKVPYMNNTSSFMVDPYLLLPKNTNHYFTYPGSLTMPPLTENVTWTLFTEPIKISINQLEKMSRNNPRECSDSECSFKFQRRSESTTITNNFRSTQPLKDRVVKSSFTA</sequence>
<dbReference type="RefSeq" id="XP_065656380.1">
    <property type="nucleotide sequence ID" value="XM_065800308.1"/>
</dbReference>
<reference evidence="4" key="1">
    <citation type="submission" date="2025-08" db="UniProtKB">
        <authorList>
            <consortium name="RefSeq"/>
        </authorList>
    </citation>
    <scope>IDENTIFICATION</scope>
</reference>
<organism evidence="3 4">
    <name type="scientific">Hydra vulgaris</name>
    <name type="common">Hydra</name>
    <name type="synonym">Hydra attenuata</name>
    <dbReference type="NCBI Taxonomy" id="6087"/>
    <lineage>
        <taxon>Eukaryota</taxon>
        <taxon>Metazoa</taxon>
        <taxon>Cnidaria</taxon>
        <taxon>Hydrozoa</taxon>
        <taxon>Hydroidolina</taxon>
        <taxon>Anthoathecata</taxon>
        <taxon>Aplanulata</taxon>
        <taxon>Hydridae</taxon>
        <taxon>Hydra</taxon>
    </lineage>
</organism>
<dbReference type="PANTHER" id="PTHR18952:SF124">
    <property type="entry name" value="CARBONIC ANHYDRASE 7"/>
    <property type="match status" value="1"/>
</dbReference>
<evidence type="ECO:0000313" key="3">
    <source>
        <dbReference type="Proteomes" id="UP001652625"/>
    </source>
</evidence>
<keyword evidence="3" id="KW-1185">Reference proteome</keyword>
<dbReference type="GeneID" id="124814371"/>
<dbReference type="Pfam" id="PF00194">
    <property type="entry name" value="Carb_anhydrase"/>
    <property type="match status" value="1"/>
</dbReference>
<evidence type="ECO:0000256" key="1">
    <source>
        <dbReference type="ARBA" id="ARBA00010718"/>
    </source>
</evidence>
<protein>
    <submittedName>
        <fullName evidence="4">Carbonic anhydrase 7</fullName>
    </submittedName>
</protein>
<gene>
    <name evidence="4" type="primary">LOC124814371</name>
</gene>
<evidence type="ECO:0000259" key="2">
    <source>
        <dbReference type="PROSITE" id="PS51144"/>
    </source>
</evidence>